<proteinExistence type="inferred from homology"/>
<dbReference type="RefSeq" id="WP_104479226.1">
    <property type="nucleotide sequence ID" value="NZ_CP154825.1"/>
</dbReference>
<keyword evidence="5" id="KW-1185">Reference proteome</keyword>
<dbReference type="AlphaFoldDB" id="A0A2S6GRU9"/>
<evidence type="ECO:0000256" key="1">
    <source>
        <dbReference type="ARBA" id="ARBA00006484"/>
    </source>
</evidence>
<organism evidence="4 5">
    <name type="scientific">Actinokineospora auranticolor</name>
    <dbReference type="NCBI Taxonomy" id="155976"/>
    <lineage>
        <taxon>Bacteria</taxon>
        <taxon>Bacillati</taxon>
        <taxon>Actinomycetota</taxon>
        <taxon>Actinomycetes</taxon>
        <taxon>Pseudonocardiales</taxon>
        <taxon>Pseudonocardiaceae</taxon>
        <taxon>Actinokineospora</taxon>
    </lineage>
</organism>
<gene>
    <name evidence="4" type="ORF">CLV40_106171</name>
</gene>
<dbReference type="PANTHER" id="PTHR44196">
    <property type="entry name" value="DEHYDROGENASE/REDUCTASE SDR FAMILY MEMBER 7B"/>
    <property type="match status" value="1"/>
</dbReference>
<dbReference type="PRINTS" id="PR00081">
    <property type="entry name" value="GDHRDH"/>
</dbReference>
<evidence type="ECO:0000256" key="3">
    <source>
        <dbReference type="RuleBase" id="RU000363"/>
    </source>
</evidence>
<dbReference type="Pfam" id="PF00106">
    <property type="entry name" value="adh_short"/>
    <property type="match status" value="1"/>
</dbReference>
<dbReference type="PIRSF" id="PIRSF000126">
    <property type="entry name" value="11-beta-HSD1"/>
    <property type="match status" value="1"/>
</dbReference>
<comment type="similarity">
    <text evidence="1 3">Belongs to the short-chain dehydrogenases/reductases (SDR) family.</text>
</comment>
<dbReference type="PROSITE" id="PS00061">
    <property type="entry name" value="ADH_SHORT"/>
    <property type="match status" value="1"/>
</dbReference>
<dbReference type="PRINTS" id="PR00080">
    <property type="entry name" value="SDRFAMILY"/>
</dbReference>
<dbReference type="InterPro" id="IPR020904">
    <property type="entry name" value="Sc_DH/Rdtase_CS"/>
</dbReference>
<reference evidence="4 5" key="1">
    <citation type="submission" date="2018-02" db="EMBL/GenBank/DDBJ databases">
        <title>Genomic Encyclopedia of Archaeal and Bacterial Type Strains, Phase II (KMG-II): from individual species to whole genera.</title>
        <authorList>
            <person name="Goeker M."/>
        </authorList>
    </citation>
    <scope>NUCLEOTIDE SEQUENCE [LARGE SCALE GENOMIC DNA]</scope>
    <source>
        <strain evidence="4 5">YU 961-1</strain>
    </source>
</reference>
<dbReference type="GO" id="GO:0016491">
    <property type="term" value="F:oxidoreductase activity"/>
    <property type="evidence" value="ECO:0007669"/>
    <property type="project" value="UniProtKB-KW"/>
</dbReference>
<dbReference type="InterPro" id="IPR036291">
    <property type="entry name" value="NAD(P)-bd_dom_sf"/>
</dbReference>
<comment type="caution">
    <text evidence="4">The sequence shown here is derived from an EMBL/GenBank/DDBJ whole genome shotgun (WGS) entry which is preliminary data.</text>
</comment>
<dbReference type="InterPro" id="IPR002347">
    <property type="entry name" value="SDR_fam"/>
</dbReference>
<name>A0A2S6GRU9_9PSEU</name>
<evidence type="ECO:0008006" key="6">
    <source>
        <dbReference type="Google" id="ProtNLM"/>
    </source>
</evidence>
<evidence type="ECO:0000313" key="4">
    <source>
        <dbReference type="EMBL" id="PPK67940.1"/>
    </source>
</evidence>
<accession>A0A2S6GRU9</accession>
<dbReference type="Gene3D" id="3.40.50.720">
    <property type="entry name" value="NAD(P)-binding Rossmann-like Domain"/>
    <property type="match status" value="1"/>
</dbReference>
<dbReference type="OrthoDB" id="9810734at2"/>
<evidence type="ECO:0000313" key="5">
    <source>
        <dbReference type="Proteomes" id="UP000239203"/>
    </source>
</evidence>
<keyword evidence="2" id="KW-0560">Oxidoreductase</keyword>
<sequence length="262" mass="27776">MPTALITGATAGIGAAFARRLAADGYDLVIVARTTERLKEVAGELTAAHGVQVQTLTADLSTTRARKRVEARLADPERPVDLLVNNAGFGTRGAFAEADPDWLQNQLDVNVTSVLRLTRAALPGMLARGHGGVINVSSVAGFFPATGASYSATKAYVTALSEGLSANLAGTGVRVVALCPGFTHTEFHQRAGDDPKGLAQLPDFLWLEADRVVADALADLRHNRDRSVPGLQYKALLGVTKLLPRGLLRFLQQRASGDRDRG</sequence>
<dbReference type="Proteomes" id="UP000239203">
    <property type="component" value="Unassembled WGS sequence"/>
</dbReference>
<dbReference type="GO" id="GO:0016020">
    <property type="term" value="C:membrane"/>
    <property type="evidence" value="ECO:0007669"/>
    <property type="project" value="TreeGrafter"/>
</dbReference>
<protein>
    <recommendedName>
        <fullName evidence="6">Short-subunit dehydrogenase</fullName>
    </recommendedName>
</protein>
<dbReference type="EMBL" id="PTIX01000006">
    <property type="protein sequence ID" value="PPK67940.1"/>
    <property type="molecule type" value="Genomic_DNA"/>
</dbReference>
<dbReference type="SUPFAM" id="SSF51735">
    <property type="entry name" value="NAD(P)-binding Rossmann-fold domains"/>
    <property type="match status" value="1"/>
</dbReference>
<evidence type="ECO:0000256" key="2">
    <source>
        <dbReference type="ARBA" id="ARBA00023002"/>
    </source>
</evidence>
<dbReference type="PANTHER" id="PTHR44196:SF2">
    <property type="entry name" value="SHORT-CHAIN DEHYDROGENASE-RELATED"/>
    <property type="match status" value="1"/>
</dbReference>